<evidence type="ECO:0000259" key="2">
    <source>
        <dbReference type="Pfam" id="PF03478"/>
    </source>
</evidence>
<feature type="compositionally biased region" description="Basic and acidic residues" evidence="1">
    <location>
        <begin position="341"/>
        <end position="356"/>
    </location>
</feature>
<dbReference type="InterPro" id="IPR051304">
    <property type="entry name" value="SCF_F-box_domain"/>
</dbReference>
<evidence type="ECO:0000313" key="4">
    <source>
        <dbReference type="Proteomes" id="UP001443914"/>
    </source>
</evidence>
<organism evidence="3 4">
    <name type="scientific">Saponaria officinalis</name>
    <name type="common">Common soapwort</name>
    <name type="synonym">Lychnis saponaria</name>
    <dbReference type="NCBI Taxonomy" id="3572"/>
    <lineage>
        <taxon>Eukaryota</taxon>
        <taxon>Viridiplantae</taxon>
        <taxon>Streptophyta</taxon>
        <taxon>Embryophyta</taxon>
        <taxon>Tracheophyta</taxon>
        <taxon>Spermatophyta</taxon>
        <taxon>Magnoliopsida</taxon>
        <taxon>eudicotyledons</taxon>
        <taxon>Gunneridae</taxon>
        <taxon>Pentapetalae</taxon>
        <taxon>Caryophyllales</taxon>
        <taxon>Caryophyllaceae</taxon>
        <taxon>Caryophylleae</taxon>
        <taxon>Saponaria</taxon>
    </lineage>
</organism>
<dbReference type="EMBL" id="JBDFQZ010000014">
    <property type="protein sequence ID" value="KAK9666280.1"/>
    <property type="molecule type" value="Genomic_DNA"/>
</dbReference>
<dbReference type="PANTHER" id="PTHR47123">
    <property type="entry name" value="F-BOX PROTEIN SKIP23"/>
    <property type="match status" value="1"/>
</dbReference>
<sequence>MQIQHVHFCTGIKLVLPKNLPKLPRFVHPDFTDRRYWNIHTTTVYSATSATSASTPWLYAAAADDGEQFLHPLTLNHHPINLHLSEFKTSRLTSFYHTTNFSFDKLVIPPPRSVTIGGGAILVLYGGGELIGRLPLVSKEKGVKWVVLSREKFDDIIVSRECTYVVDRVGRLYEIINIVTSRVLMLDAAMITRPIVPGSGQIGWRKRFVVDDGELYVVVRVEEKVFRVYKLIKGWPDFWGGVKDFDGGVLFVSKDCCFFMDEFGGREYENCIVFSESGFPKYGNDGWEFNGEDEIGVFRLGDGSYGRVGESVDFPEIDWSPPSWIFDVRELDEDDGGVQSDLKKSNREDAEDREGMELDSDCQDQEDEAIHSNTNIDNVTLSVFASVSALEEEVTRTLLRMNGVNEAIAKESARKNVTLSAARACTSSSTTKGYKDDTATAKFEGFDIRSDLVPILQKIWRKHGNVIEHSTMRSGHIIANALESLATMVQLLENNSVQSLNDSQADYLSSTLSDLKIMGFKVHWLVTFVEKAVKLHKSKALVDSLNKLKDLSSQVKERRVNLLDEVAKLTDVGNKLKKEMAKVSKLIPFSGQVKFDEPFGSGLT</sequence>
<evidence type="ECO:0000256" key="1">
    <source>
        <dbReference type="SAM" id="MobiDB-lite"/>
    </source>
</evidence>
<feature type="domain" description="KIB1-4 beta-propeller" evidence="2">
    <location>
        <begin position="44"/>
        <end position="298"/>
    </location>
</feature>
<accession>A0AAW1GRR4</accession>
<reference evidence="3" key="1">
    <citation type="submission" date="2024-03" db="EMBL/GenBank/DDBJ databases">
        <title>WGS assembly of Saponaria officinalis var. Norfolk2.</title>
        <authorList>
            <person name="Jenkins J."/>
            <person name="Shu S."/>
            <person name="Grimwood J."/>
            <person name="Barry K."/>
            <person name="Goodstein D."/>
            <person name="Schmutz J."/>
            <person name="Leebens-Mack J."/>
            <person name="Osbourn A."/>
        </authorList>
    </citation>
    <scope>NUCLEOTIDE SEQUENCE [LARGE SCALE GENOMIC DNA]</scope>
    <source>
        <strain evidence="3">JIC</strain>
    </source>
</reference>
<gene>
    <name evidence="3" type="ORF">RND81_14G173800</name>
</gene>
<dbReference type="Proteomes" id="UP001443914">
    <property type="component" value="Unassembled WGS sequence"/>
</dbReference>
<dbReference type="InterPro" id="IPR005174">
    <property type="entry name" value="KIB1-4_b-propeller"/>
</dbReference>
<comment type="caution">
    <text evidence="3">The sequence shown here is derived from an EMBL/GenBank/DDBJ whole genome shotgun (WGS) entry which is preliminary data.</text>
</comment>
<keyword evidence="4" id="KW-1185">Reference proteome</keyword>
<dbReference type="PANTHER" id="PTHR47123:SF6">
    <property type="entry name" value="F-BOX PROTEIN SKIP23-LIKE ISOFORM X1"/>
    <property type="match status" value="1"/>
</dbReference>
<feature type="region of interest" description="Disordered" evidence="1">
    <location>
        <begin position="335"/>
        <end position="357"/>
    </location>
</feature>
<dbReference type="AlphaFoldDB" id="A0AAW1GRR4"/>
<proteinExistence type="predicted"/>
<evidence type="ECO:0000313" key="3">
    <source>
        <dbReference type="EMBL" id="KAK9666280.1"/>
    </source>
</evidence>
<dbReference type="InterPro" id="IPR007942">
    <property type="entry name" value="PLipase-like"/>
</dbReference>
<dbReference type="Pfam" id="PF05278">
    <property type="entry name" value="PEARLI-4"/>
    <property type="match status" value="1"/>
</dbReference>
<protein>
    <recommendedName>
        <fullName evidence="2">KIB1-4 beta-propeller domain-containing protein</fullName>
    </recommendedName>
</protein>
<dbReference type="Pfam" id="PF03478">
    <property type="entry name" value="Beta-prop_KIB1-4"/>
    <property type="match status" value="1"/>
</dbReference>
<name>A0AAW1GRR4_SAPOF</name>